<reference evidence="2 3" key="1">
    <citation type="submission" date="2020-08" db="EMBL/GenBank/DDBJ databases">
        <title>Edaphobacter telluris sp. nov. and Acidobacterium dinghuensis sp. nov., two acidobacteria isolated from forest soil.</title>
        <authorList>
            <person name="Fu J."/>
            <person name="Qiu L."/>
        </authorList>
    </citation>
    <scope>NUCLEOTIDE SEQUENCE [LARGE SCALE GENOMIC DNA]</scope>
    <source>
        <strain evidence="2">4Y35</strain>
    </source>
</reference>
<dbReference type="SUPFAM" id="SSF47413">
    <property type="entry name" value="lambda repressor-like DNA-binding domains"/>
    <property type="match status" value="1"/>
</dbReference>
<gene>
    <name evidence="2" type="ORF">H7849_18455</name>
</gene>
<dbReference type="AlphaFoldDB" id="A0A7G8BEU9"/>
<evidence type="ECO:0000313" key="2">
    <source>
        <dbReference type="EMBL" id="QNI31069.1"/>
    </source>
</evidence>
<dbReference type="PROSITE" id="PS50943">
    <property type="entry name" value="HTH_CROC1"/>
    <property type="match status" value="1"/>
</dbReference>
<accession>A0A7G8BEU9</accession>
<dbReference type="KEGG" id="adin:H7849_18455"/>
<feature type="domain" description="HTH cro/C1-type" evidence="1">
    <location>
        <begin position="34"/>
        <end position="93"/>
    </location>
</feature>
<dbReference type="InterPro" id="IPR010982">
    <property type="entry name" value="Lambda_DNA-bd_dom_sf"/>
</dbReference>
<proteinExistence type="predicted"/>
<keyword evidence="3" id="KW-1185">Reference proteome</keyword>
<organism evidence="2 3">
    <name type="scientific">Alloacidobacterium dinghuense</name>
    <dbReference type="NCBI Taxonomy" id="2763107"/>
    <lineage>
        <taxon>Bacteria</taxon>
        <taxon>Pseudomonadati</taxon>
        <taxon>Acidobacteriota</taxon>
        <taxon>Terriglobia</taxon>
        <taxon>Terriglobales</taxon>
        <taxon>Acidobacteriaceae</taxon>
        <taxon>Alloacidobacterium</taxon>
    </lineage>
</organism>
<dbReference type="Gene3D" id="1.10.260.40">
    <property type="entry name" value="lambda repressor-like DNA-binding domains"/>
    <property type="match status" value="1"/>
</dbReference>
<dbReference type="SMART" id="SM00530">
    <property type="entry name" value="HTH_XRE"/>
    <property type="match status" value="1"/>
</dbReference>
<dbReference type="GO" id="GO:0003677">
    <property type="term" value="F:DNA binding"/>
    <property type="evidence" value="ECO:0007669"/>
    <property type="project" value="InterPro"/>
</dbReference>
<dbReference type="InterPro" id="IPR001387">
    <property type="entry name" value="Cro/C1-type_HTH"/>
</dbReference>
<protein>
    <submittedName>
        <fullName evidence="2">Helix-turn-helix transcriptional regulator</fullName>
    </submittedName>
</protein>
<dbReference type="CDD" id="cd00093">
    <property type="entry name" value="HTH_XRE"/>
    <property type="match status" value="1"/>
</dbReference>
<dbReference type="Pfam" id="PF01381">
    <property type="entry name" value="HTH_3"/>
    <property type="match status" value="1"/>
</dbReference>
<dbReference type="Proteomes" id="UP000515312">
    <property type="component" value="Chromosome"/>
</dbReference>
<name>A0A7G8BEU9_9BACT</name>
<evidence type="ECO:0000313" key="3">
    <source>
        <dbReference type="Proteomes" id="UP000515312"/>
    </source>
</evidence>
<sequence length="195" mass="22253">MRDIESALRSELRDPEYSEGYAESFLNTYIASQIKVIREQREMTQSDLGEAIGTTQAGVSRYENANYSSWNIRTLIKIARAFHLRLKVSFEPFGTLPNEVVRFGRQSLERVPREEDLGLREDDLTWTRPLRPSGQENFAGADLYLRQAIDQTAERELAKQLAQTPAMQPAVPQVAINLQANQVPQILATEDSIWR</sequence>
<dbReference type="EMBL" id="CP060394">
    <property type="protein sequence ID" value="QNI31069.1"/>
    <property type="molecule type" value="Genomic_DNA"/>
</dbReference>
<evidence type="ECO:0000259" key="1">
    <source>
        <dbReference type="PROSITE" id="PS50943"/>
    </source>
</evidence>
<dbReference type="RefSeq" id="WP_186741412.1">
    <property type="nucleotide sequence ID" value="NZ_CP060394.1"/>
</dbReference>